<sequence length="234" mass="26679">MEKIQTGLPDIVSPEDWEKAHQAFLKREKDFTRQRDALSAGRRRLPMTEIKKPYVFEGPQGAVSLLDLFEGRRQLLLYHFMFAPGVNGWPDAGCPGCSMFTDNIGQFTPAHLKARGISLALVSLAPLASIEAYRKRMGWSHRWVSSGHNSFNKDLGITTPQGEGHGLSVLLRDGDRIYRTYFTSARGTEALGNVWGFLDATPFGRQEIWEDTPEGRPQTEPYIWWRRHDEYDTH</sequence>
<dbReference type="Pfam" id="PF05988">
    <property type="entry name" value="DUF899"/>
    <property type="match status" value="1"/>
</dbReference>
<dbReference type="InterPro" id="IPR010296">
    <property type="entry name" value="DUF899_thioredox"/>
</dbReference>
<dbReference type="EMBL" id="BAABFN010000002">
    <property type="protein sequence ID" value="GAA4306773.1"/>
    <property type="molecule type" value="Genomic_DNA"/>
</dbReference>
<dbReference type="SUPFAM" id="SSF52833">
    <property type="entry name" value="Thioredoxin-like"/>
    <property type="match status" value="1"/>
</dbReference>
<dbReference type="RefSeq" id="WP_344977288.1">
    <property type="nucleotide sequence ID" value="NZ_BAABFN010000002.1"/>
</dbReference>
<evidence type="ECO:0000313" key="2">
    <source>
        <dbReference type="Proteomes" id="UP001501207"/>
    </source>
</evidence>
<comment type="caution">
    <text evidence="1">The sequence shown here is derived from an EMBL/GenBank/DDBJ whole genome shotgun (WGS) entry which is preliminary data.</text>
</comment>
<keyword evidence="2" id="KW-1185">Reference proteome</keyword>
<evidence type="ECO:0000313" key="1">
    <source>
        <dbReference type="EMBL" id="GAA4306773.1"/>
    </source>
</evidence>
<gene>
    <name evidence="1" type="ORF">GCM10023143_12900</name>
</gene>
<dbReference type="Proteomes" id="UP001501207">
    <property type="component" value="Unassembled WGS sequence"/>
</dbReference>
<dbReference type="InterPro" id="IPR036249">
    <property type="entry name" value="Thioredoxin-like_sf"/>
</dbReference>
<organism evidence="1 2">
    <name type="scientific">Compostibacter hankyongensis</name>
    <dbReference type="NCBI Taxonomy" id="1007089"/>
    <lineage>
        <taxon>Bacteria</taxon>
        <taxon>Pseudomonadati</taxon>
        <taxon>Bacteroidota</taxon>
        <taxon>Chitinophagia</taxon>
        <taxon>Chitinophagales</taxon>
        <taxon>Chitinophagaceae</taxon>
        <taxon>Compostibacter</taxon>
    </lineage>
</organism>
<reference evidence="2" key="1">
    <citation type="journal article" date="2019" name="Int. J. Syst. Evol. Microbiol.">
        <title>The Global Catalogue of Microorganisms (GCM) 10K type strain sequencing project: providing services to taxonomists for standard genome sequencing and annotation.</title>
        <authorList>
            <consortium name="The Broad Institute Genomics Platform"/>
            <consortium name="The Broad Institute Genome Sequencing Center for Infectious Disease"/>
            <person name="Wu L."/>
            <person name="Ma J."/>
        </authorList>
    </citation>
    <scope>NUCLEOTIDE SEQUENCE [LARGE SCALE GENOMIC DNA]</scope>
    <source>
        <strain evidence="2">JCM 17664</strain>
    </source>
</reference>
<proteinExistence type="predicted"/>
<name>A0ABP8FM39_9BACT</name>
<protein>
    <submittedName>
        <fullName evidence="1">Thioredoxin family protein</fullName>
    </submittedName>
</protein>
<accession>A0ABP8FM39</accession>